<organism evidence="2 3">
    <name type="scientific">Ziziphus jujuba var. spinosa</name>
    <dbReference type="NCBI Taxonomy" id="714518"/>
    <lineage>
        <taxon>Eukaryota</taxon>
        <taxon>Viridiplantae</taxon>
        <taxon>Streptophyta</taxon>
        <taxon>Embryophyta</taxon>
        <taxon>Tracheophyta</taxon>
        <taxon>Spermatophyta</taxon>
        <taxon>Magnoliopsida</taxon>
        <taxon>eudicotyledons</taxon>
        <taxon>Gunneridae</taxon>
        <taxon>Pentapetalae</taxon>
        <taxon>rosids</taxon>
        <taxon>fabids</taxon>
        <taxon>Rosales</taxon>
        <taxon>Rhamnaceae</taxon>
        <taxon>Paliureae</taxon>
        <taxon>Ziziphus</taxon>
    </lineage>
</organism>
<comment type="caution">
    <text evidence="2">The sequence shown here is derived from an EMBL/GenBank/DDBJ whole genome shotgun (WGS) entry which is preliminary data.</text>
</comment>
<feature type="signal peptide" evidence="1">
    <location>
        <begin position="1"/>
        <end position="27"/>
    </location>
</feature>
<reference evidence="2" key="1">
    <citation type="journal article" date="2021" name="Front. Plant Sci.">
        <title>Chromosome-Scale Genome Assembly for Chinese Sour Jujube and Insights Into Its Genome Evolution and Domestication Signature.</title>
        <authorList>
            <person name="Shen L.-Y."/>
            <person name="Luo H."/>
            <person name="Wang X.-L."/>
            <person name="Wang X.-M."/>
            <person name="Qiu X.-J."/>
            <person name="Liu H."/>
            <person name="Zhou S.-S."/>
            <person name="Jia K.-H."/>
            <person name="Nie S."/>
            <person name="Bao Y.-T."/>
            <person name="Zhang R.-G."/>
            <person name="Yun Q.-Z."/>
            <person name="Chai Y.-H."/>
            <person name="Lu J.-Y."/>
            <person name="Li Y."/>
            <person name="Zhao S.-W."/>
            <person name="Mao J.-F."/>
            <person name="Jia S.-G."/>
            <person name="Mao Y.-M."/>
        </authorList>
    </citation>
    <scope>NUCLEOTIDE SEQUENCE</scope>
    <source>
        <strain evidence="2">AT0</strain>
        <tissue evidence="2">Leaf</tissue>
    </source>
</reference>
<feature type="chain" id="PRO_5036801483" description="Secreted protein" evidence="1">
    <location>
        <begin position="28"/>
        <end position="293"/>
    </location>
</feature>
<proteinExistence type="predicted"/>
<evidence type="ECO:0000313" key="2">
    <source>
        <dbReference type="EMBL" id="KAH7521702.1"/>
    </source>
</evidence>
<dbReference type="Proteomes" id="UP000813462">
    <property type="component" value="Unassembled WGS sequence"/>
</dbReference>
<accession>A0A978V2W9</accession>
<name>A0A978V2W9_ZIZJJ</name>
<evidence type="ECO:0000256" key="1">
    <source>
        <dbReference type="SAM" id="SignalP"/>
    </source>
</evidence>
<keyword evidence="1" id="KW-0732">Signal</keyword>
<sequence length="293" mass="32489">MRSLPTSIIIMRRRPFAFFLLIALALACESRTSRRYNLTALAANGFASGLPPCSSKAAQRRPMRASRLPQAWRRGQGQGAAAELTCWTVPAKPQATAVSLLLQRSSRAGIPQTKVYTKSVPVTTFLVLVPAHRRGLHQKCSSHFVFGSRTGTNVVPITLFLVLVPAQRRGLRQKCSSHVASGSRSGWNTSLLVLVAAQRRRLHQKCSSQFASGSRSGSASRFTPKVFHSLRFWFSYRLASGSRSGSASRFTPKVFQSFRFCQRCSSHFVSGSRTGSASRFTPKVFQSRRFWFP</sequence>
<protein>
    <recommendedName>
        <fullName evidence="4">Secreted protein</fullName>
    </recommendedName>
</protein>
<evidence type="ECO:0000313" key="3">
    <source>
        <dbReference type="Proteomes" id="UP000813462"/>
    </source>
</evidence>
<dbReference type="AlphaFoldDB" id="A0A978V2W9"/>
<dbReference type="EMBL" id="JAEACU010000007">
    <property type="protein sequence ID" value="KAH7521702.1"/>
    <property type="molecule type" value="Genomic_DNA"/>
</dbReference>
<evidence type="ECO:0008006" key="4">
    <source>
        <dbReference type="Google" id="ProtNLM"/>
    </source>
</evidence>
<gene>
    <name evidence="2" type="ORF">FEM48_Zijuj07G0060800</name>
</gene>
<dbReference type="PROSITE" id="PS51257">
    <property type="entry name" value="PROKAR_LIPOPROTEIN"/>
    <property type="match status" value="1"/>
</dbReference>